<dbReference type="RefSeq" id="XP_005847539.1">
    <property type="nucleotide sequence ID" value="XM_005847477.1"/>
</dbReference>
<dbReference type="Gene3D" id="1.20.5.710">
    <property type="entry name" value="Single helix bin"/>
    <property type="match status" value="1"/>
</dbReference>
<dbReference type="GO" id="GO:0003735">
    <property type="term" value="F:structural constituent of ribosome"/>
    <property type="evidence" value="ECO:0007669"/>
    <property type="project" value="InterPro"/>
</dbReference>
<evidence type="ECO:0000259" key="4">
    <source>
        <dbReference type="Pfam" id="PF00542"/>
    </source>
</evidence>
<dbReference type="CDD" id="cd00387">
    <property type="entry name" value="Ribosomal_L7_L12"/>
    <property type="match status" value="1"/>
</dbReference>
<protein>
    <recommendedName>
        <fullName evidence="4">Large ribosomal subunit protein bL12 C-terminal domain-containing protein</fullName>
    </recommendedName>
</protein>
<sequence length="204" mass="21138">MLRTSLQRVCSAAWAASSAACTAGGGLAPAGSSLEAAARQLLPAARAAPWLRHYSSSSGDEQREITDPTVLALSEQILQLNLLQVADLTEILKKKLGIEAPPMMGMPMGMPMGGAAAAAPPAEAAAPAAPVEEKTEFTLKLEGYDAAAKIKVIKEVRAITGLGLKEAKELVEAAPKVVKEGLKKEEAEALQKTLLDAGAKVSLD</sequence>
<dbReference type="AlphaFoldDB" id="E1ZF49"/>
<dbReference type="HAMAP" id="MF_00368">
    <property type="entry name" value="Ribosomal_bL12"/>
    <property type="match status" value="1"/>
</dbReference>
<dbReference type="EMBL" id="GL433844">
    <property type="protein sequence ID" value="EFN55437.1"/>
    <property type="molecule type" value="Genomic_DNA"/>
</dbReference>
<dbReference type="GO" id="GO:1990904">
    <property type="term" value="C:ribonucleoprotein complex"/>
    <property type="evidence" value="ECO:0007669"/>
    <property type="project" value="UniProtKB-KW"/>
</dbReference>
<dbReference type="InterPro" id="IPR013823">
    <property type="entry name" value="Ribosomal_bL12_C"/>
</dbReference>
<evidence type="ECO:0000256" key="1">
    <source>
        <dbReference type="ARBA" id="ARBA00007197"/>
    </source>
</evidence>
<dbReference type="FunFam" id="3.30.1390.10:FF:000001">
    <property type="entry name" value="50S ribosomal protein L7/L12"/>
    <property type="match status" value="1"/>
</dbReference>
<dbReference type="FunCoup" id="E1ZF49">
    <property type="interactions" value="1871"/>
</dbReference>
<dbReference type="InterPro" id="IPR000206">
    <property type="entry name" value="Ribosomal_bL12"/>
</dbReference>
<dbReference type="GeneID" id="17355166"/>
<dbReference type="PROSITE" id="PS51257">
    <property type="entry name" value="PROKAR_LIPOPROTEIN"/>
    <property type="match status" value="1"/>
</dbReference>
<accession>E1ZF49</accession>
<dbReference type="SUPFAM" id="SSF48300">
    <property type="entry name" value="Ribosomal protein L7/12, oligomerisation (N-terminal) domain"/>
    <property type="match status" value="1"/>
</dbReference>
<dbReference type="SUPFAM" id="SSF54736">
    <property type="entry name" value="ClpS-like"/>
    <property type="match status" value="1"/>
</dbReference>
<dbReference type="eggNOG" id="KOG1715">
    <property type="taxonomic scope" value="Eukaryota"/>
</dbReference>
<evidence type="ECO:0000313" key="5">
    <source>
        <dbReference type="EMBL" id="EFN55437.1"/>
    </source>
</evidence>
<dbReference type="InParanoid" id="E1ZF49"/>
<reference evidence="5 6" key="1">
    <citation type="journal article" date="2010" name="Plant Cell">
        <title>The Chlorella variabilis NC64A genome reveals adaptation to photosymbiosis, coevolution with viruses, and cryptic sex.</title>
        <authorList>
            <person name="Blanc G."/>
            <person name="Duncan G."/>
            <person name="Agarkova I."/>
            <person name="Borodovsky M."/>
            <person name="Gurnon J."/>
            <person name="Kuo A."/>
            <person name="Lindquist E."/>
            <person name="Lucas S."/>
            <person name="Pangilinan J."/>
            <person name="Polle J."/>
            <person name="Salamov A."/>
            <person name="Terry A."/>
            <person name="Yamada T."/>
            <person name="Dunigan D.D."/>
            <person name="Grigoriev I.V."/>
            <person name="Claverie J.M."/>
            <person name="Van Etten J.L."/>
        </authorList>
    </citation>
    <scope>NUCLEOTIDE SEQUENCE [LARGE SCALE GENOMIC DNA]</scope>
    <source>
        <strain evidence="5 6">NC64A</strain>
    </source>
</reference>
<keyword evidence="2" id="KW-0689">Ribosomal protein</keyword>
<dbReference type="OMA" id="NELPIMM"/>
<dbReference type="PANTHER" id="PTHR45987">
    <property type="entry name" value="39S RIBOSOMAL PROTEIN L12"/>
    <property type="match status" value="1"/>
</dbReference>
<comment type="similarity">
    <text evidence="1">Belongs to the bacterial ribosomal protein bL12 family.</text>
</comment>
<evidence type="ECO:0000313" key="6">
    <source>
        <dbReference type="Proteomes" id="UP000008141"/>
    </source>
</evidence>
<dbReference type="InterPro" id="IPR036235">
    <property type="entry name" value="Ribosomal_bL12_oligo_N_sf"/>
</dbReference>
<evidence type="ECO:0000256" key="3">
    <source>
        <dbReference type="ARBA" id="ARBA00023274"/>
    </source>
</evidence>
<keyword evidence="3" id="KW-0687">Ribonucleoprotein</keyword>
<dbReference type="GO" id="GO:0006412">
    <property type="term" value="P:translation"/>
    <property type="evidence" value="ECO:0007669"/>
    <property type="project" value="InterPro"/>
</dbReference>
<dbReference type="OrthoDB" id="250175at2759"/>
<dbReference type="Proteomes" id="UP000008141">
    <property type="component" value="Unassembled WGS sequence"/>
</dbReference>
<dbReference type="GO" id="GO:0003729">
    <property type="term" value="F:mRNA binding"/>
    <property type="evidence" value="ECO:0007669"/>
    <property type="project" value="TreeGrafter"/>
</dbReference>
<dbReference type="NCBIfam" id="TIGR00855">
    <property type="entry name" value="L12"/>
    <property type="match status" value="1"/>
</dbReference>
<evidence type="ECO:0000256" key="2">
    <source>
        <dbReference type="ARBA" id="ARBA00022980"/>
    </source>
</evidence>
<gene>
    <name evidence="5" type="ORF">CHLNCDRAFT_133731</name>
</gene>
<name>E1ZF49_CHLVA</name>
<keyword evidence="6" id="KW-1185">Reference proteome</keyword>
<dbReference type="Pfam" id="PF00542">
    <property type="entry name" value="Ribosomal_L12"/>
    <property type="match status" value="1"/>
</dbReference>
<proteinExistence type="inferred from homology"/>
<dbReference type="KEGG" id="cvr:CHLNCDRAFT_133731"/>
<dbReference type="STRING" id="554065.E1ZF49"/>
<dbReference type="InterPro" id="IPR014719">
    <property type="entry name" value="Ribosomal_bL12_C/ClpS-like"/>
</dbReference>
<organism evidence="6">
    <name type="scientific">Chlorella variabilis</name>
    <name type="common">Green alga</name>
    <dbReference type="NCBI Taxonomy" id="554065"/>
    <lineage>
        <taxon>Eukaryota</taxon>
        <taxon>Viridiplantae</taxon>
        <taxon>Chlorophyta</taxon>
        <taxon>core chlorophytes</taxon>
        <taxon>Trebouxiophyceae</taxon>
        <taxon>Chlorellales</taxon>
        <taxon>Chlorellaceae</taxon>
        <taxon>Chlorella clade</taxon>
        <taxon>Chlorella</taxon>
    </lineage>
</organism>
<dbReference type="GO" id="GO:0005840">
    <property type="term" value="C:ribosome"/>
    <property type="evidence" value="ECO:0007669"/>
    <property type="project" value="UniProtKB-KW"/>
</dbReference>
<feature type="domain" description="Large ribosomal subunit protein bL12 C-terminal" evidence="4">
    <location>
        <begin position="137"/>
        <end position="203"/>
    </location>
</feature>
<dbReference type="PANTHER" id="PTHR45987:SF4">
    <property type="entry name" value="LARGE RIBOSOMAL SUBUNIT PROTEIN BL12M"/>
    <property type="match status" value="1"/>
</dbReference>
<dbReference type="Gene3D" id="3.30.1390.10">
    <property type="match status" value="1"/>
</dbReference>